<dbReference type="InterPro" id="IPR009075">
    <property type="entry name" value="AcylCo_DH/oxidase_C"/>
</dbReference>
<evidence type="ECO:0000256" key="4">
    <source>
        <dbReference type="ARBA" id="ARBA00022827"/>
    </source>
</evidence>
<dbReference type="AlphaFoldDB" id="A0A8J3ZVQ4"/>
<dbReference type="EMBL" id="BOPH01000084">
    <property type="protein sequence ID" value="GIJ71027.1"/>
    <property type="molecule type" value="Genomic_DNA"/>
</dbReference>
<dbReference type="Gene3D" id="1.10.540.10">
    <property type="entry name" value="Acyl-CoA dehydrogenase/oxidase, N-terminal domain"/>
    <property type="match status" value="1"/>
</dbReference>
<sequence>MRFTPDERQQAVADLAAEVLDSTSADSPDRAWKALGQAGLLSIAVPQRLGGDGLGMVEVSVLLAEIGRRAVPLPALATLAFGVLPVARWGSASLQDDVLSGIASGSVLTAAVRARAVCDGNRVDGTAVGVPYAEQAHRMLVPVGLAGGGSAVAVVDPGRASLTRTPAAGAMPEYTVSFVDTPVVGTLDAGATPDGYAVAGTCALGAGALAGALALTAAHVGSREQFGRPLAAFQAVAQQIADVYVAARTVRLAALAACWGLANDAADSRDVDVAAYWFAAEAPGAVRTCHHLHGGLGLDVTYPLHRYSSMVRDLVRSLGGGEYRLERLCSST</sequence>
<feature type="domain" description="Acyl-CoA dehydrogenase/oxidase C-terminal" evidence="6">
    <location>
        <begin position="201"/>
        <end position="309"/>
    </location>
</feature>
<evidence type="ECO:0000313" key="8">
    <source>
        <dbReference type="EMBL" id="GIJ71027.1"/>
    </source>
</evidence>
<accession>A0A8J3ZVQ4</accession>
<dbReference type="PANTHER" id="PTHR43884:SF20">
    <property type="entry name" value="ACYL-COA DEHYDROGENASE FADE28"/>
    <property type="match status" value="1"/>
</dbReference>
<dbReference type="InterPro" id="IPR013786">
    <property type="entry name" value="AcylCoA_DH/ox_N"/>
</dbReference>
<evidence type="ECO:0000256" key="5">
    <source>
        <dbReference type="ARBA" id="ARBA00023002"/>
    </source>
</evidence>
<dbReference type="GO" id="GO:0003995">
    <property type="term" value="F:acyl-CoA dehydrogenase activity"/>
    <property type="evidence" value="ECO:0007669"/>
    <property type="project" value="TreeGrafter"/>
</dbReference>
<evidence type="ECO:0000259" key="6">
    <source>
        <dbReference type="Pfam" id="PF00441"/>
    </source>
</evidence>
<dbReference type="Gene3D" id="1.20.140.10">
    <property type="entry name" value="Butyryl-CoA Dehydrogenase, subunit A, domain 3"/>
    <property type="match status" value="1"/>
</dbReference>
<dbReference type="PANTHER" id="PTHR43884">
    <property type="entry name" value="ACYL-COA DEHYDROGENASE"/>
    <property type="match status" value="1"/>
</dbReference>
<evidence type="ECO:0000259" key="7">
    <source>
        <dbReference type="Pfam" id="PF02771"/>
    </source>
</evidence>
<dbReference type="InterPro" id="IPR046373">
    <property type="entry name" value="Acyl-CoA_Oxase/DH_mid-dom_sf"/>
</dbReference>
<dbReference type="InterPro" id="IPR009100">
    <property type="entry name" value="AcylCoA_DH/oxidase_NM_dom_sf"/>
</dbReference>
<organism evidence="8 9">
    <name type="scientific">Virgisporangium ochraceum</name>
    <dbReference type="NCBI Taxonomy" id="65505"/>
    <lineage>
        <taxon>Bacteria</taxon>
        <taxon>Bacillati</taxon>
        <taxon>Actinomycetota</taxon>
        <taxon>Actinomycetes</taxon>
        <taxon>Micromonosporales</taxon>
        <taxon>Micromonosporaceae</taxon>
        <taxon>Virgisporangium</taxon>
    </lineage>
</organism>
<feature type="domain" description="Acyl-CoA dehydrogenase/oxidase N-terminal" evidence="7">
    <location>
        <begin position="12"/>
        <end position="105"/>
    </location>
</feature>
<keyword evidence="3" id="KW-0285">Flavoprotein</keyword>
<dbReference type="SUPFAM" id="SSF47203">
    <property type="entry name" value="Acyl-CoA dehydrogenase C-terminal domain-like"/>
    <property type="match status" value="1"/>
</dbReference>
<protein>
    <submittedName>
        <fullName evidence="8">Acyl-CoA dehydrogenase</fullName>
    </submittedName>
</protein>
<evidence type="ECO:0000256" key="1">
    <source>
        <dbReference type="ARBA" id="ARBA00001974"/>
    </source>
</evidence>
<dbReference type="Gene3D" id="2.40.110.10">
    <property type="entry name" value="Butyryl-CoA Dehydrogenase, subunit A, domain 2"/>
    <property type="match status" value="1"/>
</dbReference>
<keyword evidence="9" id="KW-1185">Reference proteome</keyword>
<keyword evidence="4" id="KW-0274">FAD</keyword>
<comment type="similarity">
    <text evidence="2">Belongs to the acyl-CoA dehydrogenase family.</text>
</comment>
<dbReference type="SUPFAM" id="SSF56645">
    <property type="entry name" value="Acyl-CoA dehydrogenase NM domain-like"/>
    <property type="match status" value="1"/>
</dbReference>
<reference evidence="8" key="1">
    <citation type="submission" date="2021-01" db="EMBL/GenBank/DDBJ databases">
        <title>Whole genome shotgun sequence of Virgisporangium ochraceum NBRC 16418.</title>
        <authorList>
            <person name="Komaki H."/>
            <person name="Tamura T."/>
        </authorList>
    </citation>
    <scope>NUCLEOTIDE SEQUENCE</scope>
    <source>
        <strain evidence="8">NBRC 16418</strain>
    </source>
</reference>
<dbReference type="Proteomes" id="UP000635606">
    <property type="component" value="Unassembled WGS sequence"/>
</dbReference>
<proteinExistence type="inferred from homology"/>
<comment type="caution">
    <text evidence="8">The sequence shown here is derived from an EMBL/GenBank/DDBJ whole genome shotgun (WGS) entry which is preliminary data.</text>
</comment>
<gene>
    <name evidence="8" type="ORF">Voc01_059440</name>
</gene>
<comment type="cofactor">
    <cofactor evidence="1">
        <name>FAD</name>
        <dbReference type="ChEBI" id="CHEBI:57692"/>
    </cofactor>
</comment>
<dbReference type="Pfam" id="PF02771">
    <property type="entry name" value="Acyl-CoA_dh_N"/>
    <property type="match status" value="1"/>
</dbReference>
<dbReference type="Pfam" id="PF00441">
    <property type="entry name" value="Acyl-CoA_dh_1"/>
    <property type="match status" value="1"/>
</dbReference>
<dbReference type="InterPro" id="IPR036250">
    <property type="entry name" value="AcylCo_DH-like_C"/>
</dbReference>
<evidence type="ECO:0000256" key="2">
    <source>
        <dbReference type="ARBA" id="ARBA00009347"/>
    </source>
</evidence>
<dbReference type="RefSeq" id="WP_203930914.1">
    <property type="nucleotide sequence ID" value="NZ_BOPH01000084.1"/>
</dbReference>
<dbReference type="GO" id="GO:0050660">
    <property type="term" value="F:flavin adenine dinucleotide binding"/>
    <property type="evidence" value="ECO:0007669"/>
    <property type="project" value="InterPro"/>
</dbReference>
<evidence type="ECO:0000256" key="3">
    <source>
        <dbReference type="ARBA" id="ARBA00022630"/>
    </source>
</evidence>
<keyword evidence="5" id="KW-0560">Oxidoreductase</keyword>
<dbReference type="InterPro" id="IPR037069">
    <property type="entry name" value="AcylCoA_DH/ox_N_sf"/>
</dbReference>
<name>A0A8J3ZVQ4_9ACTN</name>
<evidence type="ECO:0000313" key="9">
    <source>
        <dbReference type="Proteomes" id="UP000635606"/>
    </source>
</evidence>